<dbReference type="Proteomes" id="UP001358417">
    <property type="component" value="Unassembled WGS sequence"/>
</dbReference>
<keyword evidence="2" id="KW-0472">Membrane</keyword>
<dbReference type="PANTHER" id="PTHR28008">
    <property type="entry name" value="DOMAIN PROTEIN, PUTATIVE (AFU_ORTHOLOGUE AFUA_3G10980)-RELATED"/>
    <property type="match status" value="1"/>
</dbReference>
<dbReference type="Pfam" id="PF04892">
    <property type="entry name" value="VanZ"/>
    <property type="match status" value="1"/>
</dbReference>
<dbReference type="PANTHER" id="PTHR28008:SF1">
    <property type="entry name" value="DOMAIN PROTEIN, PUTATIVE (AFU_ORTHOLOGUE AFUA_3G10980)-RELATED"/>
    <property type="match status" value="1"/>
</dbReference>
<proteinExistence type="predicted"/>
<name>A0AAV9N6L1_9EURO</name>
<evidence type="ECO:0000313" key="6">
    <source>
        <dbReference type="Proteomes" id="UP001358417"/>
    </source>
</evidence>
<keyword evidence="3" id="KW-0732">Signal</keyword>
<keyword evidence="2" id="KW-0812">Transmembrane</keyword>
<keyword evidence="6" id="KW-1185">Reference proteome</keyword>
<evidence type="ECO:0000256" key="2">
    <source>
        <dbReference type="SAM" id="Phobius"/>
    </source>
</evidence>
<feature type="region of interest" description="Disordered" evidence="1">
    <location>
        <begin position="173"/>
        <end position="229"/>
    </location>
</feature>
<comment type="caution">
    <text evidence="5">The sequence shown here is derived from an EMBL/GenBank/DDBJ whole genome shotgun (WGS) entry which is preliminary data.</text>
</comment>
<dbReference type="InterPro" id="IPR006976">
    <property type="entry name" value="VanZ-like"/>
</dbReference>
<evidence type="ECO:0000256" key="3">
    <source>
        <dbReference type="SAM" id="SignalP"/>
    </source>
</evidence>
<dbReference type="GeneID" id="89972496"/>
<feature type="transmembrane region" description="Helical" evidence="2">
    <location>
        <begin position="46"/>
        <end position="64"/>
    </location>
</feature>
<evidence type="ECO:0000259" key="4">
    <source>
        <dbReference type="Pfam" id="PF04892"/>
    </source>
</evidence>
<protein>
    <recommendedName>
        <fullName evidence="4">VanZ-like domain-containing protein</fullName>
    </recommendedName>
</protein>
<feature type="transmembrane region" description="Helical" evidence="2">
    <location>
        <begin position="105"/>
        <end position="122"/>
    </location>
</feature>
<feature type="compositionally biased region" description="Acidic residues" evidence="1">
    <location>
        <begin position="181"/>
        <end position="201"/>
    </location>
</feature>
<evidence type="ECO:0000313" key="5">
    <source>
        <dbReference type="EMBL" id="KAK5049389.1"/>
    </source>
</evidence>
<feature type="transmembrane region" description="Helical" evidence="2">
    <location>
        <begin position="71"/>
        <end position="93"/>
    </location>
</feature>
<dbReference type="NCBIfam" id="NF037970">
    <property type="entry name" value="vanZ_1"/>
    <property type="match status" value="1"/>
</dbReference>
<dbReference type="RefSeq" id="XP_064704434.1">
    <property type="nucleotide sequence ID" value="XM_064847895.1"/>
</dbReference>
<dbReference type="AlphaFoldDB" id="A0AAV9N6L1"/>
<evidence type="ECO:0000256" key="1">
    <source>
        <dbReference type="SAM" id="MobiDB-lite"/>
    </source>
</evidence>
<keyword evidence="2" id="KW-1133">Transmembrane helix</keyword>
<gene>
    <name evidence="5" type="ORF">LTR84_004318</name>
</gene>
<feature type="chain" id="PRO_5043720812" description="VanZ-like domain-containing protein" evidence="3">
    <location>
        <begin position="23"/>
        <end position="229"/>
    </location>
</feature>
<feature type="domain" description="VanZ-like" evidence="4">
    <location>
        <begin position="44"/>
        <end position="119"/>
    </location>
</feature>
<organism evidence="5 6">
    <name type="scientific">Exophiala bonariae</name>
    <dbReference type="NCBI Taxonomy" id="1690606"/>
    <lineage>
        <taxon>Eukaryota</taxon>
        <taxon>Fungi</taxon>
        <taxon>Dikarya</taxon>
        <taxon>Ascomycota</taxon>
        <taxon>Pezizomycotina</taxon>
        <taxon>Eurotiomycetes</taxon>
        <taxon>Chaetothyriomycetidae</taxon>
        <taxon>Chaetothyriales</taxon>
        <taxon>Herpotrichiellaceae</taxon>
        <taxon>Exophiala</taxon>
    </lineage>
</organism>
<feature type="signal peptide" evidence="3">
    <location>
        <begin position="1"/>
        <end position="22"/>
    </location>
</feature>
<sequence>MRIRFPFAIAFVVLLIFSSSLGLLPHSSLPSTPVAAQPYIPRQSDKALHFICFFALTVTFYFILDTTRRRVIHLTLIVCTLVLAVGSEVAQGLLPNDREFDPWDVLANVLGSLAALGLSSAYHRRAAERRRRSKYTSLADGELEGEDVELNEAGGELGRARDPDLEAGVVPLATTTRSVEEELDNWDENVPDDGWDDDDDIGTSGRHTKATPSTSSVGSEDVPRKMAVD</sequence>
<reference evidence="5 6" key="1">
    <citation type="submission" date="2023-08" db="EMBL/GenBank/DDBJ databases">
        <title>Black Yeasts Isolated from many extreme environments.</title>
        <authorList>
            <person name="Coleine C."/>
            <person name="Stajich J.E."/>
            <person name="Selbmann L."/>
        </authorList>
    </citation>
    <scope>NUCLEOTIDE SEQUENCE [LARGE SCALE GENOMIC DNA]</scope>
    <source>
        <strain evidence="5 6">CCFEE 5792</strain>
    </source>
</reference>
<accession>A0AAV9N6L1</accession>
<dbReference type="EMBL" id="JAVRRD010000019">
    <property type="protein sequence ID" value="KAK5049389.1"/>
    <property type="molecule type" value="Genomic_DNA"/>
</dbReference>